<dbReference type="InterPro" id="IPR022379">
    <property type="entry name" value="11S_seedstore_CS"/>
</dbReference>
<dbReference type="InterPro" id="IPR014710">
    <property type="entry name" value="RmlC-like_jellyroll"/>
</dbReference>
<feature type="region of interest" description="Disordered" evidence="6">
    <location>
        <begin position="16"/>
        <end position="37"/>
    </location>
</feature>
<feature type="domain" description="Cupin type-1" evidence="7">
    <location>
        <begin position="13"/>
        <end position="138"/>
    </location>
</feature>
<dbReference type="InterPro" id="IPR050253">
    <property type="entry name" value="Seed_Storage-Functional"/>
</dbReference>
<dbReference type="Proteomes" id="UP001141806">
    <property type="component" value="Unassembled WGS sequence"/>
</dbReference>
<name>A0A9Q0KC86_9MAGN</name>
<comment type="function">
    <text evidence="5">Seed storage protein.</text>
</comment>
<dbReference type="Gene3D" id="2.60.120.10">
    <property type="entry name" value="Jelly Rolls"/>
    <property type="match status" value="2"/>
</dbReference>
<dbReference type="PANTHER" id="PTHR31189:SF80">
    <property type="entry name" value="OS02G0456100 PROTEIN"/>
    <property type="match status" value="1"/>
</dbReference>
<dbReference type="GO" id="GO:0045735">
    <property type="term" value="F:nutrient reservoir activity"/>
    <property type="evidence" value="ECO:0007669"/>
    <property type="project" value="UniProtKB-KW"/>
</dbReference>
<evidence type="ECO:0000256" key="2">
    <source>
        <dbReference type="ARBA" id="ARBA00022761"/>
    </source>
</evidence>
<dbReference type="SUPFAM" id="SSF51182">
    <property type="entry name" value="RmlC-like cupins"/>
    <property type="match status" value="1"/>
</dbReference>
<feature type="compositionally biased region" description="Basic and acidic residues" evidence="6">
    <location>
        <begin position="22"/>
        <end position="37"/>
    </location>
</feature>
<proteinExistence type="inferred from homology"/>
<organism evidence="8 9">
    <name type="scientific">Protea cynaroides</name>
    <dbReference type="NCBI Taxonomy" id="273540"/>
    <lineage>
        <taxon>Eukaryota</taxon>
        <taxon>Viridiplantae</taxon>
        <taxon>Streptophyta</taxon>
        <taxon>Embryophyta</taxon>
        <taxon>Tracheophyta</taxon>
        <taxon>Spermatophyta</taxon>
        <taxon>Magnoliopsida</taxon>
        <taxon>Proteales</taxon>
        <taxon>Proteaceae</taxon>
        <taxon>Protea</taxon>
    </lineage>
</organism>
<dbReference type="InterPro" id="IPR006045">
    <property type="entry name" value="Cupin_1"/>
</dbReference>
<dbReference type="InterPro" id="IPR011051">
    <property type="entry name" value="RmlC_Cupin_sf"/>
</dbReference>
<reference evidence="8" key="1">
    <citation type="journal article" date="2023" name="Plant J.">
        <title>The genome of the king protea, Protea cynaroides.</title>
        <authorList>
            <person name="Chang J."/>
            <person name="Duong T.A."/>
            <person name="Schoeman C."/>
            <person name="Ma X."/>
            <person name="Roodt D."/>
            <person name="Barker N."/>
            <person name="Li Z."/>
            <person name="Van de Peer Y."/>
            <person name="Mizrachi E."/>
        </authorList>
    </citation>
    <scope>NUCLEOTIDE SEQUENCE</scope>
    <source>
        <tissue evidence="8">Young leaves</tissue>
    </source>
</reference>
<gene>
    <name evidence="8" type="ORF">NE237_014508</name>
</gene>
<dbReference type="CDD" id="cd02243">
    <property type="entry name" value="cupin_11S_legumin_C"/>
    <property type="match status" value="1"/>
</dbReference>
<evidence type="ECO:0000313" key="9">
    <source>
        <dbReference type="Proteomes" id="UP001141806"/>
    </source>
</evidence>
<dbReference type="CDD" id="cd02242">
    <property type="entry name" value="cupin_11S_legumin_N"/>
    <property type="match status" value="1"/>
</dbReference>
<protein>
    <recommendedName>
        <fullName evidence="7">Cupin type-1 domain-containing protein</fullName>
    </recommendedName>
</protein>
<evidence type="ECO:0000256" key="3">
    <source>
        <dbReference type="ARBA" id="ARBA00023129"/>
    </source>
</evidence>
<dbReference type="PANTHER" id="PTHR31189">
    <property type="entry name" value="OS03G0336100 PROTEIN-RELATED"/>
    <property type="match status" value="1"/>
</dbReference>
<evidence type="ECO:0000313" key="8">
    <source>
        <dbReference type="EMBL" id="KAJ4967807.1"/>
    </source>
</evidence>
<sequence>MGLLFPGCPETYHSFQQSRRFRGGESRRSRSDQHQKIQHYREGDIIAIPAGVAHWCYNNGDIPLVTVSVYDTGNTNANQLDQNLRRFQIAGNQQRQSRWSYDQSRRGQQRQREANSLFNGFDVEILADVFGVSTETARRLQNRDDLSGHIIRVESGLRHVARPPRREREEDQPWSWRPDNGLEESICTMRIRENIGDPERADIYSPEAGRLTTLNSLKLPILNQLQLSAQRGVLYRNSIHAPQWHTNAHSIIYVTRGNARVQIVGNYARPVFNGELREGQLLVIPQNFAVVKESGDEGFEWISFKTNGNPITSHLAGKTSVLRGMPADVLANAFGISRDEANRLKYNREEVQLFRSRLSRSRQWTTASA</sequence>
<evidence type="ECO:0000256" key="6">
    <source>
        <dbReference type="SAM" id="MobiDB-lite"/>
    </source>
</evidence>
<evidence type="ECO:0000256" key="1">
    <source>
        <dbReference type="ARBA" id="ARBA00007178"/>
    </source>
</evidence>
<accession>A0A9Q0KC86</accession>
<dbReference type="PRINTS" id="PR00439">
    <property type="entry name" value="11SGLOBULIN"/>
</dbReference>
<dbReference type="InterPro" id="IPR006044">
    <property type="entry name" value="11S_seedstore_pln"/>
</dbReference>
<dbReference type="FunFam" id="2.60.120.10:FF:000073">
    <property type="entry name" value="Glycinin G1"/>
    <property type="match status" value="1"/>
</dbReference>
<dbReference type="PROSITE" id="PS00305">
    <property type="entry name" value="11S_SEED_STORAGE"/>
    <property type="match status" value="1"/>
</dbReference>
<dbReference type="EMBL" id="JAMYWD010000006">
    <property type="protein sequence ID" value="KAJ4967807.1"/>
    <property type="molecule type" value="Genomic_DNA"/>
</dbReference>
<evidence type="ECO:0000259" key="7">
    <source>
        <dbReference type="SMART" id="SM00835"/>
    </source>
</evidence>
<keyword evidence="4 5" id="KW-1015">Disulfide bond</keyword>
<evidence type="ECO:0000256" key="5">
    <source>
        <dbReference type="RuleBase" id="RU003681"/>
    </source>
</evidence>
<comment type="subunit">
    <text evidence="5">Hexamer; each subunit is composed of an acidic and a basic chain derived from a single precursor and linked by a disulfide bond.</text>
</comment>
<keyword evidence="3 5" id="KW-0708">Seed storage protein</keyword>
<keyword evidence="9" id="KW-1185">Reference proteome</keyword>
<dbReference type="SMART" id="SM00835">
    <property type="entry name" value="Cupin_1"/>
    <property type="match status" value="2"/>
</dbReference>
<dbReference type="AlphaFoldDB" id="A0A9Q0KC86"/>
<evidence type="ECO:0000256" key="4">
    <source>
        <dbReference type="ARBA" id="ARBA00023157"/>
    </source>
</evidence>
<dbReference type="Pfam" id="PF00190">
    <property type="entry name" value="Cupin_1"/>
    <property type="match status" value="2"/>
</dbReference>
<keyword evidence="2 5" id="KW-0758">Storage protein</keyword>
<feature type="domain" description="Cupin type-1" evidence="7">
    <location>
        <begin position="193"/>
        <end position="342"/>
    </location>
</feature>
<comment type="caution">
    <text evidence="8">The sequence shown here is derived from an EMBL/GenBank/DDBJ whole genome shotgun (WGS) entry which is preliminary data.</text>
</comment>
<dbReference type="OrthoDB" id="2016041at2759"/>
<comment type="similarity">
    <text evidence="1 5">Belongs to the 11S seed storage protein (globulins) family.</text>
</comment>